<proteinExistence type="predicted"/>
<evidence type="ECO:0000313" key="2">
    <source>
        <dbReference type="Proteomes" id="UP000479000"/>
    </source>
</evidence>
<dbReference type="Proteomes" id="UP000479000">
    <property type="component" value="Unassembled WGS sequence"/>
</dbReference>
<organism evidence="1 2">
    <name type="scientific">Nesidiocoris tenuis</name>
    <dbReference type="NCBI Taxonomy" id="355587"/>
    <lineage>
        <taxon>Eukaryota</taxon>
        <taxon>Metazoa</taxon>
        <taxon>Ecdysozoa</taxon>
        <taxon>Arthropoda</taxon>
        <taxon>Hexapoda</taxon>
        <taxon>Insecta</taxon>
        <taxon>Pterygota</taxon>
        <taxon>Neoptera</taxon>
        <taxon>Paraneoptera</taxon>
        <taxon>Hemiptera</taxon>
        <taxon>Heteroptera</taxon>
        <taxon>Panheteroptera</taxon>
        <taxon>Cimicomorpha</taxon>
        <taxon>Miridae</taxon>
        <taxon>Dicyphina</taxon>
        <taxon>Nesidiocoris</taxon>
    </lineage>
</organism>
<reference evidence="1 2" key="1">
    <citation type="submission" date="2020-02" db="EMBL/GenBank/DDBJ databases">
        <authorList>
            <person name="Ferguson B K."/>
        </authorList>
    </citation>
    <scope>NUCLEOTIDE SEQUENCE [LARGE SCALE GENOMIC DNA]</scope>
</reference>
<keyword evidence="2" id="KW-1185">Reference proteome</keyword>
<sequence length="91" mass="10498">MNYGIQFSTLCPIFEKSPSEGKLPEATYTQDCRKSSLCDSHHFIFSCNMYETTENEEGSSRNSFAQSNLSKCSIKPPKNLRYWCFYAVFIL</sequence>
<dbReference type="AlphaFoldDB" id="A0A6H5GC75"/>
<evidence type="ECO:0000313" key="1">
    <source>
        <dbReference type="EMBL" id="CAA9999682.1"/>
    </source>
</evidence>
<protein>
    <submittedName>
        <fullName evidence="1">Uncharacterized protein</fullName>
    </submittedName>
</protein>
<accession>A0A6H5GC75</accession>
<dbReference type="EMBL" id="CADCXU010009034">
    <property type="protein sequence ID" value="CAA9999682.1"/>
    <property type="molecule type" value="Genomic_DNA"/>
</dbReference>
<name>A0A6H5GC75_9HEMI</name>
<gene>
    <name evidence="1" type="ORF">NTEN_LOCUS5962</name>
</gene>